<protein>
    <submittedName>
        <fullName evidence="2">Uncharacterized protein</fullName>
    </submittedName>
</protein>
<feature type="region of interest" description="Disordered" evidence="1">
    <location>
        <begin position="73"/>
        <end position="102"/>
    </location>
</feature>
<name>A0A316ZGG7_9BASI</name>
<dbReference type="AlphaFoldDB" id="A0A316ZGG7"/>
<evidence type="ECO:0000313" key="2">
    <source>
        <dbReference type="EMBL" id="PWO00347.1"/>
    </source>
</evidence>
<dbReference type="Proteomes" id="UP000245946">
    <property type="component" value="Unassembled WGS sequence"/>
</dbReference>
<organism evidence="2 3">
    <name type="scientific">Tilletiopsis washingtonensis</name>
    <dbReference type="NCBI Taxonomy" id="58919"/>
    <lineage>
        <taxon>Eukaryota</taxon>
        <taxon>Fungi</taxon>
        <taxon>Dikarya</taxon>
        <taxon>Basidiomycota</taxon>
        <taxon>Ustilaginomycotina</taxon>
        <taxon>Exobasidiomycetes</taxon>
        <taxon>Entylomatales</taxon>
        <taxon>Entylomatales incertae sedis</taxon>
        <taxon>Tilletiopsis</taxon>
    </lineage>
</organism>
<evidence type="ECO:0000313" key="3">
    <source>
        <dbReference type="Proteomes" id="UP000245946"/>
    </source>
</evidence>
<evidence type="ECO:0000256" key="1">
    <source>
        <dbReference type="SAM" id="MobiDB-lite"/>
    </source>
</evidence>
<dbReference type="EMBL" id="KZ819285">
    <property type="protein sequence ID" value="PWO00347.1"/>
    <property type="molecule type" value="Genomic_DNA"/>
</dbReference>
<feature type="compositionally biased region" description="Low complexity" evidence="1">
    <location>
        <begin position="74"/>
        <end position="87"/>
    </location>
</feature>
<gene>
    <name evidence="2" type="ORF">FA09DRAFT_327800</name>
</gene>
<sequence>MTEDKGLPLADPTLASDGLDHAVASAWPQQGKATLDTCPWHIVCLSPSGQGVPRGLEGRGSACMPSLPVVNGHGARAAPGAPRSAARNSTPHTRAPALGPRR</sequence>
<accession>A0A316ZGG7</accession>
<keyword evidence="3" id="KW-1185">Reference proteome</keyword>
<reference evidence="2 3" key="1">
    <citation type="journal article" date="2018" name="Mol. Biol. Evol.">
        <title>Broad Genomic Sampling Reveals a Smut Pathogenic Ancestry of the Fungal Clade Ustilaginomycotina.</title>
        <authorList>
            <person name="Kijpornyongpan T."/>
            <person name="Mondo S.J."/>
            <person name="Barry K."/>
            <person name="Sandor L."/>
            <person name="Lee J."/>
            <person name="Lipzen A."/>
            <person name="Pangilinan J."/>
            <person name="LaButti K."/>
            <person name="Hainaut M."/>
            <person name="Henrissat B."/>
            <person name="Grigoriev I.V."/>
            <person name="Spatafora J.W."/>
            <person name="Aime M.C."/>
        </authorList>
    </citation>
    <scope>NUCLEOTIDE SEQUENCE [LARGE SCALE GENOMIC DNA]</scope>
    <source>
        <strain evidence="2 3">MCA 4186</strain>
    </source>
</reference>
<dbReference type="RefSeq" id="XP_025600625.1">
    <property type="nucleotide sequence ID" value="XM_025741530.1"/>
</dbReference>
<proteinExistence type="predicted"/>
<dbReference type="GeneID" id="37269074"/>